<evidence type="ECO:0000313" key="3">
    <source>
        <dbReference type="Proteomes" id="UP000243180"/>
    </source>
</evidence>
<keyword evidence="1" id="KW-0472">Membrane</keyword>
<dbReference type="AlphaFoldDB" id="A0A1B4XD73"/>
<dbReference type="InParanoid" id="A0A1B4XD73"/>
<feature type="transmembrane region" description="Helical" evidence="1">
    <location>
        <begin position="38"/>
        <end position="61"/>
    </location>
</feature>
<dbReference type="Proteomes" id="UP000243180">
    <property type="component" value="Chromosome"/>
</dbReference>
<gene>
    <name evidence="2" type="ORF">SCL_0408</name>
</gene>
<reference evidence="2 3" key="1">
    <citation type="submission" date="2015-05" db="EMBL/GenBank/DDBJ databases">
        <title>Complete genome sequence of a sulfur-oxidizing gammaproteobacterium strain HA5.</title>
        <authorList>
            <person name="Miura A."/>
            <person name="Kojima H."/>
            <person name="Fukui M."/>
        </authorList>
    </citation>
    <scope>NUCLEOTIDE SEQUENCE [LARGE SCALE GENOMIC DNA]</scope>
    <source>
        <strain evidence="2 3">HA5</strain>
    </source>
</reference>
<dbReference type="NCBIfam" id="NF033233">
    <property type="entry name" value="twin_helix"/>
    <property type="match status" value="1"/>
</dbReference>
<dbReference type="OrthoDB" id="7066027at2"/>
<sequence length="71" mass="7802">MLIKIIVFAMLALILASLFSALVFLFKDKGQGKRTAQALTWRIGLSITLFLLLMAGFRFGIIPPGGLHLLN</sequence>
<evidence type="ECO:0000313" key="2">
    <source>
        <dbReference type="EMBL" id="BAV32730.1"/>
    </source>
</evidence>
<evidence type="ECO:0000256" key="1">
    <source>
        <dbReference type="SAM" id="Phobius"/>
    </source>
</evidence>
<accession>A0A1B4XD73</accession>
<name>A0A1B4XD73_9GAMM</name>
<protein>
    <submittedName>
        <fullName evidence="2">Membrane protein</fullName>
    </submittedName>
</protein>
<keyword evidence="1" id="KW-1133">Transmembrane helix</keyword>
<dbReference type="RefSeq" id="WP_096359511.1">
    <property type="nucleotide sequence ID" value="NZ_AP014879.1"/>
</dbReference>
<dbReference type="EMBL" id="AP014879">
    <property type="protein sequence ID" value="BAV32730.1"/>
    <property type="molecule type" value="Genomic_DNA"/>
</dbReference>
<dbReference type="Pfam" id="PF11137">
    <property type="entry name" value="DUF2909"/>
    <property type="match status" value="1"/>
</dbReference>
<dbReference type="InterPro" id="IPR021313">
    <property type="entry name" value="DUF2909"/>
</dbReference>
<proteinExistence type="predicted"/>
<keyword evidence="3" id="KW-1185">Reference proteome</keyword>
<dbReference type="KEGG" id="slim:SCL_0408"/>
<feature type="transmembrane region" description="Helical" evidence="1">
    <location>
        <begin position="6"/>
        <end position="26"/>
    </location>
</feature>
<keyword evidence="1" id="KW-0812">Transmembrane</keyword>
<organism evidence="2 3">
    <name type="scientific">Sulfuricaulis limicola</name>
    <dbReference type="NCBI Taxonomy" id="1620215"/>
    <lineage>
        <taxon>Bacteria</taxon>
        <taxon>Pseudomonadati</taxon>
        <taxon>Pseudomonadota</taxon>
        <taxon>Gammaproteobacteria</taxon>
        <taxon>Acidiferrobacterales</taxon>
        <taxon>Acidiferrobacteraceae</taxon>
        <taxon>Sulfuricaulis</taxon>
    </lineage>
</organism>